<dbReference type="InterPro" id="IPR000883">
    <property type="entry name" value="Cyt_C_Oxase_1"/>
</dbReference>
<dbReference type="GO" id="GO:0045277">
    <property type="term" value="C:respiratory chain complex IV"/>
    <property type="evidence" value="ECO:0007669"/>
    <property type="project" value="InterPro"/>
</dbReference>
<gene>
    <name evidence="25" type="primary">COX1</name>
</gene>
<feature type="transmembrane region" description="Helical" evidence="23">
    <location>
        <begin position="228"/>
        <end position="253"/>
    </location>
</feature>
<dbReference type="CTD" id="4512"/>
<keyword evidence="15" id="KW-1278">Translocase</keyword>
<feature type="transmembrane region" description="Helical" evidence="23">
    <location>
        <begin position="55"/>
        <end position="81"/>
    </location>
</feature>
<organism evidence="25">
    <name type="scientific">Phallocryptus tserensodnomi</name>
    <dbReference type="NCBI Taxonomy" id="1383053"/>
    <lineage>
        <taxon>Eukaryota</taxon>
        <taxon>Metazoa</taxon>
        <taxon>Ecdysozoa</taxon>
        <taxon>Arthropoda</taxon>
        <taxon>Crustacea</taxon>
        <taxon>Branchiopoda</taxon>
        <taxon>Anostraca</taxon>
        <taxon>Thamnocephalidae</taxon>
        <taxon>Phallocryptus</taxon>
    </lineage>
</organism>
<keyword evidence="11 22" id="KW-0679">Respiratory chain</keyword>
<evidence type="ECO:0000256" key="9">
    <source>
        <dbReference type="ARBA" id="ARBA00022448"/>
    </source>
</evidence>
<comment type="catalytic activity">
    <reaction evidence="21">
        <text>4 Fe(II)-[cytochrome c] + O2 + 8 H(+)(in) = 4 Fe(III)-[cytochrome c] + 2 H2O + 4 H(+)(out)</text>
        <dbReference type="Rhea" id="RHEA:11436"/>
        <dbReference type="Rhea" id="RHEA-COMP:10350"/>
        <dbReference type="Rhea" id="RHEA-COMP:14399"/>
        <dbReference type="ChEBI" id="CHEBI:15377"/>
        <dbReference type="ChEBI" id="CHEBI:15378"/>
        <dbReference type="ChEBI" id="CHEBI:15379"/>
        <dbReference type="ChEBI" id="CHEBI:29033"/>
        <dbReference type="ChEBI" id="CHEBI:29034"/>
        <dbReference type="EC" id="7.1.1.9"/>
    </reaction>
    <physiologicalReaction direction="left-to-right" evidence="21">
        <dbReference type="Rhea" id="RHEA:11437"/>
    </physiologicalReaction>
</comment>
<dbReference type="EMBL" id="KP273592">
    <property type="protein sequence ID" value="AJP76840.1"/>
    <property type="molecule type" value="Genomic_DNA"/>
</dbReference>
<evidence type="ECO:0000256" key="4">
    <source>
        <dbReference type="ARBA" id="ARBA00004673"/>
    </source>
</evidence>
<dbReference type="PRINTS" id="PR01165">
    <property type="entry name" value="CYCOXIDASEI"/>
</dbReference>
<keyword evidence="12 22" id="KW-0812">Transmembrane</keyword>
<keyword evidence="19 22" id="KW-0186">Copper</keyword>
<dbReference type="GO" id="GO:0005743">
    <property type="term" value="C:mitochondrial inner membrane"/>
    <property type="evidence" value="ECO:0007669"/>
    <property type="project" value="UniProtKB-SubCell"/>
</dbReference>
<dbReference type="PROSITE" id="PS50855">
    <property type="entry name" value="COX1"/>
    <property type="match status" value="1"/>
</dbReference>
<evidence type="ECO:0000256" key="2">
    <source>
        <dbReference type="ARBA" id="ARBA00001971"/>
    </source>
</evidence>
<evidence type="ECO:0000256" key="15">
    <source>
        <dbReference type="ARBA" id="ARBA00022967"/>
    </source>
</evidence>
<dbReference type="InterPro" id="IPR023615">
    <property type="entry name" value="Cyt_c_Oxase_su1_BS"/>
</dbReference>
<evidence type="ECO:0000256" key="1">
    <source>
        <dbReference type="ARBA" id="ARBA00001935"/>
    </source>
</evidence>
<geneLocation type="mitochondrion" evidence="25"/>
<accession>A0A0U1ZA14</accession>
<evidence type="ECO:0000256" key="11">
    <source>
        <dbReference type="ARBA" id="ARBA00022660"/>
    </source>
</evidence>
<dbReference type="InterPro" id="IPR033944">
    <property type="entry name" value="Cyt_c_oxase_su1_dom"/>
</dbReference>
<comment type="subcellular location">
    <subcellularLocation>
        <location evidence="3">Membrane</location>
        <topology evidence="3">Multi-pass membrane protein</topology>
    </subcellularLocation>
    <subcellularLocation>
        <location evidence="22">Mitochondrion inner membrane</location>
        <topology evidence="22">Multi-pass membrane protein</topology>
    </subcellularLocation>
</comment>
<comment type="cofactor">
    <cofactor evidence="2">
        <name>heme</name>
        <dbReference type="ChEBI" id="CHEBI:30413"/>
    </cofactor>
</comment>
<evidence type="ECO:0000256" key="18">
    <source>
        <dbReference type="ARBA" id="ARBA00023004"/>
    </source>
</evidence>
<keyword evidence="10 22" id="KW-0349">Heme</keyword>
<evidence type="ECO:0000256" key="10">
    <source>
        <dbReference type="ARBA" id="ARBA00022617"/>
    </source>
</evidence>
<comment type="similarity">
    <text evidence="5 22">Belongs to the heme-copper respiratory oxidase family.</text>
</comment>
<sequence length="511" mass="56225">MQRWLYSTNHKDIGTLYFIFGAWAGMVGTSLSMLIRAELGQPGSLLGDEQLYNVIVTAHAFIMIFFMVMPILIGGFGNWLVPMMLGAPDMAFPRLNNLSFWMLPPSLTLLLASSMVESGAGTGWTVYPPLSSAIAHAGPSVDLAIFSLHLAGISSILGAVNFITTIINMRPQSMSLDRMPLFVWAVGITAVLLLLSLPVLAGAITMLLTDRNLNTSFFDPAGGGDPILYQHLFWFFGHPEVYILILPGFGMVSHIISQESGKKEAFGTLGMIYAMLAIGILGFVVWAHHMFTVGMDVDTRAYFTAATMIIAIPTGIKIFSWIGTLHGTRLSLSPSLLWALGFVFLFTVGGLTGVVLSNSSIDIVLHDTYYVVAHFHYVLSMGAVFAILGGFTHWFPLMTGVTFNQTLLKIHFFLMFIGVNLTFFPQHFLGLAGMPRRYADYPDSYASWNIISSIGSIMSFVATLLFIYCLWDALVSKRVNLFSLNLSTNIEWNHPHPPADHSYEELTLVSS</sequence>
<comment type="function">
    <text evidence="22">Component of the cytochrome c oxidase, the last enzyme in the mitochondrial electron transport chain which drives oxidative phosphorylation. The respiratory chain contains 3 multisubunit complexes succinate dehydrogenase (complex II, CII), ubiquinol-cytochrome c oxidoreductase (cytochrome b-c1 complex, complex III, CIII) and cytochrome c oxidase (complex IV, CIV), that cooperate to transfer electrons derived from NADH and succinate to molecular oxygen, creating an electrochemical gradient over the inner membrane that drives transmembrane transport and the ATP synthase. Cytochrome c oxidase is the component of the respiratory chain that catalyzes the reduction of oxygen to water. Electrons originating from reduced cytochrome c in the intermembrane space (IMS) are transferred via the dinuclear copper A center (CU(A)) of subunit 2 and heme A of subunit 1 to the active site in subunit 1, a binuclear center (BNC) formed by heme A3 and copper B (CU(B)). The BNC reduces molecular oxygen to 2 water molecules using 4 electrons from cytochrome c in the IMS and 4 protons from the mitochondrial matrix.</text>
</comment>
<comment type="pathway">
    <text evidence="4 22">Energy metabolism; oxidative phosphorylation.</text>
</comment>
<feature type="transmembrane region" description="Helical" evidence="23">
    <location>
        <begin position="12"/>
        <end position="35"/>
    </location>
</feature>
<keyword evidence="16 22" id="KW-0249">Electron transport</keyword>
<dbReference type="PANTHER" id="PTHR10422:SF18">
    <property type="entry name" value="CYTOCHROME C OXIDASE SUBUNIT 1"/>
    <property type="match status" value="1"/>
</dbReference>
<dbReference type="PANTHER" id="PTHR10422">
    <property type="entry name" value="CYTOCHROME C OXIDASE SUBUNIT 1"/>
    <property type="match status" value="1"/>
</dbReference>
<feature type="transmembrane region" description="Helical" evidence="23">
    <location>
        <begin position="407"/>
        <end position="428"/>
    </location>
</feature>
<proteinExistence type="inferred from homology"/>
<dbReference type="InterPro" id="IPR023616">
    <property type="entry name" value="Cyt_c_oxase-like_su1_dom"/>
</dbReference>
<feature type="transmembrane region" description="Helical" evidence="23">
    <location>
        <begin position="144"/>
        <end position="169"/>
    </location>
</feature>
<evidence type="ECO:0000256" key="17">
    <source>
        <dbReference type="ARBA" id="ARBA00022989"/>
    </source>
</evidence>
<feature type="transmembrane region" description="Helical" evidence="23">
    <location>
        <begin position="448"/>
        <end position="471"/>
    </location>
</feature>
<evidence type="ECO:0000313" key="25">
    <source>
        <dbReference type="EMBL" id="AJP76840.1"/>
    </source>
</evidence>
<evidence type="ECO:0000256" key="14">
    <source>
        <dbReference type="ARBA" id="ARBA00022842"/>
    </source>
</evidence>
<dbReference type="GO" id="GO:0020037">
    <property type="term" value="F:heme binding"/>
    <property type="evidence" value="ECO:0007669"/>
    <property type="project" value="InterPro"/>
</dbReference>
<dbReference type="Gene3D" id="1.20.210.10">
    <property type="entry name" value="Cytochrome c oxidase-like, subunit I domain"/>
    <property type="match status" value="1"/>
</dbReference>
<evidence type="ECO:0000256" key="12">
    <source>
        <dbReference type="ARBA" id="ARBA00022692"/>
    </source>
</evidence>
<feature type="transmembrane region" description="Helical" evidence="23">
    <location>
        <begin position="301"/>
        <end position="324"/>
    </location>
</feature>
<evidence type="ECO:0000256" key="16">
    <source>
        <dbReference type="ARBA" id="ARBA00022982"/>
    </source>
</evidence>
<dbReference type="CDD" id="cd01663">
    <property type="entry name" value="Cyt_c_Oxidase_I"/>
    <property type="match status" value="1"/>
</dbReference>
<feature type="transmembrane region" description="Helical" evidence="23">
    <location>
        <begin position="336"/>
        <end position="355"/>
    </location>
</feature>
<evidence type="ECO:0000256" key="21">
    <source>
        <dbReference type="ARBA" id="ARBA00049512"/>
    </source>
</evidence>
<protein>
    <recommendedName>
        <fullName evidence="8 22">Cytochrome c oxidase subunit 1</fullName>
        <ecNumber evidence="7 22">7.1.1.9</ecNumber>
    </recommendedName>
</protein>
<feature type="transmembrane region" description="Helical" evidence="23">
    <location>
        <begin position="102"/>
        <end position="124"/>
    </location>
</feature>
<dbReference type="GO" id="GO:0006123">
    <property type="term" value="P:mitochondrial electron transport, cytochrome c to oxygen"/>
    <property type="evidence" value="ECO:0007669"/>
    <property type="project" value="TreeGrafter"/>
</dbReference>
<evidence type="ECO:0000256" key="19">
    <source>
        <dbReference type="ARBA" id="ARBA00023008"/>
    </source>
</evidence>
<dbReference type="SUPFAM" id="SSF81442">
    <property type="entry name" value="Cytochrome c oxidase subunit I-like"/>
    <property type="match status" value="1"/>
</dbReference>
<feature type="transmembrane region" description="Helical" evidence="23">
    <location>
        <begin position="265"/>
        <end position="289"/>
    </location>
</feature>
<evidence type="ECO:0000259" key="24">
    <source>
        <dbReference type="PROSITE" id="PS50855"/>
    </source>
</evidence>
<dbReference type="GeneID" id="23764802"/>
<dbReference type="FunFam" id="1.20.210.10:FF:000001">
    <property type="entry name" value="Cytochrome c oxidase subunit 1"/>
    <property type="match status" value="1"/>
</dbReference>
<keyword evidence="9 22" id="KW-0813">Transport</keyword>
<reference evidence="25" key="2">
    <citation type="journal article" date="2015" name="Mitochondrial DNA">
        <title>The complete mitogenome of the fairy shrimp Phallocryptus tserensodnomi (Crustacea: Anostraca: Thamnocephalidae).</title>
        <authorList>
            <person name="Fan Y.P."/>
            <person name="Lu B."/>
            <person name="Yang J.S."/>
        </authorList>
    </citation>
    <scope>NUCLEOTIDE SEQUENCE</scope>
</reference>
<evidence type="ECO:0000256" key="3">
    <source>
        <dbReference type="ARBA" id="ARBA00004141"/>
    </source>
</evidence>
<dbReference type="GO" id="GO:0015990">
    <property type="term" value="P:electron transport coupled proton transport"/>
    <property type="evidence" value="ECO:0007669"/>
    <property type="project" value="TreeGrafter"/>
</dbReference>
<evidence type="ECO:0000256" key="13">
    <source>
        <dbReference type="ARBA" id="ARBA00022723"/>
    </source>
</evidence>
<dbReference type="GO" id="GO:0004129">
    <property type="term" value="F:cytochrome-c oxidase activity"/>
    <property type="evidence" value="ECO:0007669"/>
    <property type="project" value="UniProtKB-EC"/>
</dbReference>
<dbReference type="RefSeq" id="YP_009128542.1">
    <property type="nucleotide sequence ID" value="NC_026710.1"/>
</dbReference>
<evidence type="ECO:0000256" key="6">
    <source>
        <dbReference type="ARBA" id="ARBA00011164"/>
    </source>
</evidence>
<dbReference type="UniPathway" id="UPA00705"/>
<comment type="subunit">
    <text evidence="6">Component of the cytochrome c oxidase (complex IV, CIV), a multisubunit enzyme composed of a catalytic core of 3 subunits and several supernumerary subunits. The complex exists as a monomer or a dimer and forms supercomplexes (SCs) in the inner mitochondrial membrane with ubiquinol-cytochrome c oxidoreductase (cytochrome b-c1 complex, complex III, CIII).</text>
</comment>
<keyword evidence="18 22" id="KW-0408">Iron</keyword>
<keyword evidence="22 25" id="KW-0496">Mitochondrion</keyword>
<dbReference type="GO" id="GO:0046872">
    <property type="term" value="F:metal ion binding"/>
    <property type="evidence" value="ECO:0007669"/>
    <property type="project" value="UniProtKB-KW"/>
</dbReference>
<feature type="transmembrane region" description="Helical" evidence="23">
    <location>
        <begin position="181"/>
        <end position="208"/>
    </location>
</feature>
<keyword evidence="17 23" id="KW-1133">Transmembrane helix</keyword>
<keyword evidence="13 22" id="KW-0479">Metal-binding</keyword>
<feature type="domain" description="Cytochrome oxidase subunit I profile" evidence="24">
    <location>
        <begin position="1"/>
        <end position="510"/>
    </location>
</feature>
<dbReference type="Pfam" id="PF00115">
    <property type="entry name" value="COX1"/>
    <property type="match status" value="1"/>
</dbReference>
<comment type="cofactor">
    <cofactor evidence="1">
        <name>Cu cation</name>
        <dbReference type="ChEBI" id="CHEBI:23378"/>
    </cofactor>
</comment>
<evidence type="ECO:0000256" key="7">
    <source>
        <dbReference type="ARBA" id="ARBA00012949"/>
    </source>
</evidence>
<dbReference type="AlphaFoldDB" id="A0A0U1ZA14"/>
<dbReference type="EC" id="7.1.1.9" evidence="7 22"/>
<feature type="transmembrane region" description="Helical" evidence="23">
    <location>
        <begin position="375"/>
        <end position="395"/>
    </location>
</feature>
<name>A0A0U1ZA14_9CRUS</name>
<reference evidence="25" key="1">
    <citation type="submission" date="2014-12" db="EMBL/GenBank/DDBJ databases">
        <authorList>
            <person name="Jaenicke S."/>
        </authorList>
    </citation>
    <scope>NUCLEOTIDE SEQUENCE</scope>
</reference>
<dbReference type="InterPro" id="IPR036927">
    <property type="entry name" value="Cyt_c_oxase-like_su1_sf"/>
</dbReference>
<evidence type="ECO:0000256" key="22">
    <source>
        <dbReference type="RuleBase" id="RU000369"/>
    </source>
</evidence>
<evidence type="ECO:0000256" key="23">
    <source>
        <dbReference type="SAM" id="Phobius"/>
    </source>
</evidence>
<keyword evidence="22" id="KW-0999">Mitochondrion inner membrane</keyword>
<keyword evidence="14" id="KW-0460">Magnesium</keyword>
<evidence type="ECO:0000256" key="20">
    <source>
        <dbReference type="ARBA" id="ARBA00023136"/>
    </source>
</evidence>
<dbReference type="PROSITE" id="PS00077">
    <property type="entry name" value="COX1_CUB"/>
    <property type="match status" value="1"/>
</dbReference>
<keyword evidence="20 22" id="KW-0472">Membrane</keyword>
<evidence type="ECO:0000256" key="8">
    <source>
        <dbReference type="ARBA" id="ARBA00015947"/>
    </source>
</evidence>
<evidence type="ECO:0000256" key="5">
    <source>
        <dbReference type="ARBA" id="ARBA00009578"/>
    </source>
</evidence>